<dbReference type="InterPro" id="IPR001466">
    <property type="entry name" value="Beta-lactam-related"/>
</dbReference>
<dbReference type="Gene3D" id="3.40.710.10">
    <property type="entry name" value="DD-peptidase/beta-lactamase superfamily"/>
    <property type="match status" value="1"/>
</dbReference>
<reference evidence="3" key="1">
    <citation type="submission" date="2014-04" db="EMBL/GenBank/DDBJ databases">
        <title>Evolutionary Origins and Diversification of the Mycorrhizal Mutualists.</title>
        <authorList>
            <consortium name="DOE Joint Genome Institute"/>
            <consortium name="Mycorrhizal Genomics Consortium"/>
            <person name="Kohler A."/>
            <person name="Kuo A."/>
            <person name="Nagy L.G."/>
            <person name="Floudas D."/>
            <person name="Copeland A."/>
            <person name="Barry K.W."/>
            <person name="Cichocki N."/>
            <person name="Veneault-Fourrey C."/>
            <person name="LaButti K."/>
            <person name="Lindquist E.A."/>
            <person name="Lipzen A."/>
            <person name="Lundell T."/>
            <person name="Morin E."/>
            <person name="Murat C."/>
            <person name="Riley R."/>
            <person name="Ohm R."/>
            <person name="Sun H."/>
            <person name="Tunlid A."/>
            <person name="Henrissat B."/>
            <person name="Grigoriev I.V."/>
            <person name="Hibbett D.S."/>
            <person name="Martin F."/>
        </authorList>
    </citation>
    <scope>NUCLEOTIDE SEQUENCE [LARGE SCALE GENOMIC DNA]</scope>
    <source>
        <strain evidence="3">FD-334 SS-4</strain>
    </source>
</reference>
<feature type="domain" description="Beta-lactamase-related" evidence="1">
    <location>
        <begin position="12"/>
        <end position="374"/>
    </location>
</feature>
<sequence length="405" mass="43785">MIKLTSNGKESLDNLVATLVAGRTIPGFALGATTVEGEIYFNSGGYRNADDLASGEVNGDTVFWICSMTKMIAHIAALQLIEQGKLTTETPVSKFFPQFENVVVLADITSAKPSYSPAKNAITVQHLLNFSSGLFYPPTTGTAMPGPYAMPHDKEDPHANFLAALQGNHPGIPVKFEPGTDFVYGYSSDILGFIVEKISGQTLEIYFQDNIFGPLGVKGSFYLTPDLKGNFLTLSRRTSDGFKLETDAKIMEQDYTKVSRHMGGVGLYTSLRDYLKILRHILQIHAGTATKPVLKLESVSSLFVGASTEEGIKNLDLFTISAPTKGNSWSTALAVSSVDAPWGRKKGSAFWSGWAGTYFFMDPTTGVAAIYGTQLIGETSGSRDPDNLSAFVAFEKTLYAGLQQD</sequence>
<dbReference type="AlphaFoldDB" id="A0A0D2PBW2"/>
<name>A0A0D2PBW2_HYPSF</name>
<evidence type="ECO:0000313" key="2">
    <source>
        <dbReference type="EMBL" id="KJA17770.1"/>
    </source>
</evidence>
<dbReference type="STRING" id="945553.A0A0D2PBW2"/>
<dbReference type="PANTHER" id="PTHR43283">
    <property type="entry name" value="BETA-LACTAMASE-RELATED"/>
    <property type="match status" value="1"/>
</dbReference>
<dbReference type="InterPro" id="IPR012338">
    <property type="entry name" value="Beta-lactam/transpept-like"/>
</dbReference>
<dbReference type="PANTHER" id="PTHR43283:SF3">
    <property type="entry name" value="BETA-LACTAMASE FAMILY PROTEIN (AFU_ORTHOLOGUE AFUA_5G07500)"/>
    <property type="match status" value="1"/>
</dbReference>
<dbReference type="InterPro" id="IPR050789">
    <property type="entry name" value="Diverse_Enzym_Activities"/>
</dbReference>
<keyword evidence="3" id="KW-1185">Reference proteome</keyword>
<dbReference type="Pfam" id="PF00144">
    <property type="entry name" value="Beta-lactamase"/>
    <property type="match status" value="1"/>
</dbReference>
<proteinExistence type="predicted"/>
<evidence type="ECO:0000313" key="3">
    <source>
        <dbReference type="Proteomes" id="UP000054270"/>
    </source>
</evidence>
<evidence type="ECO:0000259" key="1">
    <source>
        <dbReference type="Pfam" id="PF00144"/>
    </source>
</evidence>
<dbReference type="Proteomes" id="UP000054270">
    <property type="component" value="Unassembled WGS sequence"/>
</dbReference>
<accession>A0A0D2PBW2</accession>
<organism evidence="2 3">
    <name type="scientific">Hypholoma sublateritium (strain FD-334 SS-4)</name>
    <dbReference type="NCBI Taxonomy" id="945553"/>
    <lineage>
        <taxon>Eukaryota</taxon>
        <taxon>Fungi</taxon>
        <taxon>Dikarya</taxon>
        <taxon>Basidiomycota</taxon>
        <taxon>Agaricomycotina</taxon>
        <taxon>Agaricomycetes</taxon>
        <taxon>Agaricomycetidae</taxon>
        <taxon>Agaricales</taxon>
        <taxon>Agaricineae</taxon>
        <taxon>Strophariaceae</taxon>
        <taxon>Hypholoma</taxon>
    </lineage>
</organism>
<dbReference type="EMBL" id="KN817598">
    <property type="protein sequence ID" value="KJA17770.1"/>
    <property type="molecule type" value="Genomic_DNA"/>
</dbReference>
<gene>
    <name evidence="2" type="ORF">HYPSUDRAFT_45930</name>
</gene>
<dbReference type="SUPFAM" id="SSF56601">
    <property type="entry name" value="beta-lactamase/transpeptidase-like"/>
    <property type="match status" value="1"/>
</dbReference>
<dbReference type="OrthoDB" id="428260at2759"/>
<protein>
    <recommendedName>
        <fullName evidence="1">Beta-lactamase-related domain-containing protein</fullName>
    </recommendedName>
</protein>